<dbReference type="Gene3D" id="3.40.720.10">
    <property type="entry name" value="Alkaline Phosphatase, subunit A"/>
    <property type="match status" value="1"/>
</dbReference>
<dbReference type="Proteomes" id="UP001317705">
    <property type="component" value="Chromosome"/>
</dbReference>
<organism evidence="8 9">
    <name type="scientific">Geotalea uraniireducens</name>
    <dbReference type="NCBI Taxonomy" id="351604"/>
    <lineage>
        <taxon>Bacteria</taxon>
        <taxon>Pseudomonadati</taxon>
        <taxon>Thermodesulfobacteriota</taxon>
        <taxon>Desulfuromonadia</taxon>
        <taxon>Geobacterales</taxon>
        <taxon>Geobacteraceae</taxon>
        <taxon>Geotalea</taxon>
    </lineage>
</organism>
<dbReference type="RefSeq" id="WP_282000467.1">
    <property type="nucleotide sequence ID" value="NZ_AP027151.1"/>
</dbReference>
<evidence type="ECO:0000256" key="5">
    <source>
        <dbReference type="ARBA" id="ARBA00023136"/>
    </source>
</evidence>
<comment type="subcellular location">
    <subcellularLocation>
        <location evidence="1">Cell membrane</location>
        <topology evidence="1">Multi-pass membrane protein</topology>
    </subcellularLocation>
</comment>
<accession>A0ABM8EPH3</accession>
<evidence type="ECO:0000259" key="7">
    <source>
        <dbReference type="Pfam" id="PF00884"/>
    </source>
</evidence>
<proteinExistence type="predicted"/>
<keyword evidence="2" id="KW-1003">Cell membrane</keyword>
<evidence type="ECO:0000256" key="3">
    <source>
        <dbReference type="ARBA" id="ARBA00022692"/>
    </source>
</evidence>
<evidence type="ECO:0000256" key="1">
    <source>
        <dbReference type="ARBA" id="ARBA00004651"/>
    </source>
</evidence>
<name>A0ABM8EPH3_9BACT</name>
<dbReference type="Pfam" id="PF00884">
    <property type="entry name" value="Sulfatase"/>
    <property type="match status" value="1"/>
</dbReference>
<dbReference type="PIRSF" id="PIRSF005091">
    <property type="entry name" value="Mmb_sulf_HI1246"/>
    <property type="match status" value="1"/>
</dbReference>
<feature type="transmembrane region" description="Helical" evidence="6">
    <location>
        <begin position="179"/>
        <end position="200"/>
    </location>
</feature>
<dbReference type="InterPro" id="IPR017850">
    <property type="entry name" value="Alkaline_phosphatase_core_sf"/>
</dbReference>
<dbReference type="InterPro" id="IPR050448">
    <property type="entry name" value="OpgB/LTA_synthase_biosynth"/>
</dbReference>
<evidence type="ECO:0000256" key="2">
    <source>
        <dbReference type="ARBA" id="ARBA00022475"/>
    </source>
</evidence>
<keyword evidence="4 6" id="KW-1133">Transmembrane helix</keyword>
<dbReference type="SUPFAM" id="SSF53649">
    <property type="entry name" value="Alkaline phosphatase-like"/>
    <property type="match status" value="1"/>
</dbReference>
<reference evidence="8 9" key="1">
    <citation type="submission" date="2022-12" db="EMBL/GenBank/DDBJ databases">
        <title>Polyphasic characterization of Geotalea uranireducens NIT-SL11 newly isolated from a complex of sewage sludge and microbially reduced graphene oxide.</title>
        <authorList>
            <person name="Xie L."/>
            <person name="Yoshida N."/>
            <person name="Meng L."/>
        </authorList>
    </citation>
    <scope>NUCLEOTIDE SEQUENCE [LARGE SCALE GENOMIC DNA]</scope>
    <source>
        <strain evidence="8 9">NIT-SL11</strain>
    </source>
</reference>
<keyword evidence="5 6" id="KW-0472">Membrane</keyword>
<evidence type="ECO:0000313" key="9">
    <source>
        <dbReference type="Proteomes" id="UP001317705"/>
    </source>
</evidence>
<dbReference type="Gene3D" id="3.30.1120.80">
    <property type="match status" value="1"/>
</dbReference>
<dbReference type="CDD" id="cd16015">
    <property type="entry name" value="LTA_synthase"/>
    <property type="match status" value="1"/>
</dbReference>
<dbReference type="EMBL" id="AP027151">
    <property type="protein sequence ID" value="BDV44363.1"/>
    <property type="molecule type" value="Genomic_DNA"/>
</dbReference>
<feature type="transmembrane region" description="Helical" evidence="6">
    <location>
        <begin position="49"/>
        <end position="74"/>
    </location>
</feature>
<evidence type="ECO:0000313" key="8">
    <source>
        <dbReference type="EMBL" id="BDV44363.1"/>
    </source>
</evidence>
<evidence type="ECO:0000256" key="6">
    <source>
        <dbReference type="SAM" id="Phobius"/>
    </source>
</evidence>
<protein>
    <submittedName>
        <fullName evidence="8">Sulfatase</fullName>
    </submittedName>
</protein>
<feature type="transmembrane region" description="Helical" evidence="6">
    <location>
        <begin position="139"/>
        <end position="159"/>
    </location>
</feature>
<feature type="domain" description="Sulfatase N-terminal" evidence="7">
    <location>
        <begin position="277"/>
        <end position="545"/>
    </location>
</feature>
<dbReference type="PANTHER" id="PTHR47371">
    <property type="entry name" value="LIPOTEICHOIC ACID SYNTHASE"/>
    <property type="match status" value="1"/>
</dbReference>
<gene>
    <name evidence="8" type="ORF">GURASL_32860</name>
</gene>
<dbReference type="InterPro" id="IPR000917">
    <property type="entry name" value="Sulfatase_N"/>
</dbReference>
<evidence type="ECO:0000256" key="4">
    <source>
        <dbReference type="ARBA" id="ARBA00022989"/>
    </source>
</evidence>
<dbReference type="PANTHER" id="PTHR47371:SF3">
    <property type="entry name" value="PHOSPHOGLYCEROL TRANSFERASE I"/>
    <property type="match status" value="1"/>
</dbReference>
<keyword evidence="9" id="KW-1185">Reference proteome</keyword>
<dbReference type="InterPro" id="IPR012160">
    <property type="entry name" value="LtaS-like"/>
</dbReference>
<feature type="transmembrane region" description="Helical" evidence="6">
    <location>
        <begin position="86"/>
        <end position="110"/>
    </location>
</feature>
<sequence>MRIVSRYRFGVVSLFAVLFLLISLATRTVLLLMTPADAGLTPFLIAKAYAMGLVYDAATLGYFLIPAIIYLLLAPQRLVQHPLHRWVVRGAFFLILYALLFDGVAEYFFFEEFGTRFNFIAVDYLIYTHEVWGNIRESYPLPALLGGIFAVDLLTVVLLRRLIDRAAATTFAGQRRRLALALAAAPLAALLLLNISATAISGNAYANELAGNGIYGLVAAFRNNELDFRQFYLSRDDRQVMARLHDLVQERNNRFAAPSQAGVTRFITGEGKEQRLNVIVVVEESLSAKFLGTFGSTEGLTPNLDRLAKESLLFTHLYATGTRTVRGLEAINLSLPPLPGVSMVKRPGNEDFFSWGSVMRSKGYDTRFIYAGFGYFDNMNYFFANNGFDVVDRTNFAKDEITFANVWGVCDEDLYHKVIKEAGKSYAKGRPFFSMVMTTSNHRPFTYPAGRIDIPPKSGREGGVKYADYAIGRFIAEVRKEPWFKDTIFVFVADHCDGSAGKTELPVKKYEIPLLVYSPDHIKPGRVDRLASQIDIAPTILGLLNFSYRTDFLGRDLLKADDRVARAFISTYQKLGYIEDDRLVVLGPQKQAAMYRFDRASGEARPAPMEERYLMDMLAYYQGANYLYKHRLNRLR</sequence>
<keyword evidence="3 6" id="KW-0812">Transmembrane</keyword>